<evidence type="ECO:0000313" key="2">
    <source>
        <dbReference type="EMBL" id="MBC9719359.1"/>
    </source>
</evidence>
<evidence type="ECO:0000256" key="1">
    <source>
        <dbReference type="SAM" id="MobiDB-lite"/>
    </source>
</evidence>
<dbReference type="RefSeq" id="WP_187819763.1">
    <property type="nucleotide sequence ID" value="NZ_JACTVJ010000038.1"/>
</dbReference>
<protein>
    <recommendedName>
        <fullName evidence="4">Lipoprotein</fullName>
    </recommendedName>
</protein>
<comment type="caution">
    <text evidence="2">The sequence shown here is derived from an EMBL/GenBank/DDBJ whole genome shotgun (WGS) entry which is preliminary data.</text>
</comment>
<keyword evidence="3" id="KW-1185">Reference proteome</keyword>
<organism evidence="2 3">
    <name type="scientific">Streptomyces polyasparticus</name>
    <dbReference type="NCBI Taxonomy" id="2767826"/>
    <lineage>
        <taxon>Bacteria</taxon>
        <taxon>Bacillati</taxon>
        <taxon>Actinomycetota</taxon>
        <taxon>Actinomycetes</taxon>
        <taxon>Kitasatosporales</taxon>
        <taxon>Streptomycetaceae</taxon>
        <taxon>Streptomyces</taxon>
    </lineage>
</organism>
<reference evidence="2 3" key="1">
    <citation type="submission" date="2020-08" db="EMBL/GenBank/DDBJ databases">
        <title>Genemic of Streptomyces polyaspartic.</title>
        <authorList>
            <person name="Liu W."/>
        </authorList>
    </citation>
    <scope>NUCLEOTIDE SEQUENCE [LARGE SCALE GENOMIC DNA]</scope>
    <source>
        <strain evidence="2 3">TRM66268-LWL</strain>
    </source>
</reference>
<evidence type="ECO:0008006" key="4">
    <source>
        <dbReference type="Google" id="ProtNLM"/>
    </source>
</evidence>
<proteinExistence type="predicted"/>
<accession>A0ABR7SV29</accession>
<dbReference type="EMBL" id="JACTVJ010000038">
    <property type="protein sequence ID" value="MBC9719359.1"/>
    <property type="molecule type" value="Genomic_DNA"/>
</dbReference>
<evidence type="ECO:0000313" key="3">
    <source>
        <dbReference type="Proteomes" id="UP000642284"/>
    </source>
</evidence>
<feature type="region of interest" description="Disordered" evidence="1">
    <location>
        <begin position="113"/>
        <end position="136"/>
    </location>
</feature>
<dbReference type="Proteomes" id="UP000642284">
    <property type="component" value="Unassembled WGS sequence"/>
</dbReference>
<dbReference type="PROSITE" id="PS51257">
    <property type="entry name" value="PROKAR_LIPOPROTEIN"/>
    <property type="match status" value="1"/>
</dbReference>
<name>A0ABR7SV29_9ACTN</name>
<gene>
    <name evidence="2" type="ORF">H9Y04_43305</name>
</gene>
<sequence length="136" mass="14629">MRDARGRVAAAGLRGVVLAVAVLTLATGCIWQPQTLARDEIVGTWTEGDTGTLLFKDDGTVVVTNLAVFNNDVDKVSECSGTGEWGLYPDDKEAKRLSITVCEGNPWELGGSKAHPEMRSLVGDPSYGKYQTLSRK</sequence>